<dbReference type="Proteomes" id="UP000599578">
    <property type="component" value="Unassembled WGS sequence"/>
</dbReference>
<evidence type="ECO:0000313" key="2">
    <source>
        <dbReference type="EMBL" id="GGO76260.1"/>
    </source>
</evidence>
<dbReference type="EMBL" id="BMLT01000001">
    <property type="protein sequence ID" value="GGO76260.1"/>
    <property type="molecule type" value="Genomic_DNA"/>
</dbReference>
<evidence type="ECO:0000259" key="1">
    <source>
        <dbReference type="PROSITE" id="PS50931"/>
    </source>
</evidence>
<name>A0A917Z699_9GAMM</name>
<dbReference type="PROSITE" id="PS50931">
    <property type="entry name" value="HTH_LYSR"/>
    <property type="match status" value="1"/>
</dbReference>
<sequence length="113" mass="12237">MTRATESLYIAQPALTQQIANLLLGFDLVISSSDECLGKLSHELSHTVVNSHELPTTEFTRNRDATFPAAAMAGAIQEATGADKCHFVDGIRLATGWMLKGTLTPFSRSFLVI</sequence>
<feature type="domain" description="HTH lysR-type" evidence="1">
    <location>
        <begin position="1"/>
        <end position="22"/>
    </location>
</feature>
<dbReference type="InterPro" id="IPR000847">
    <property type="entry name" value="LysR_HTH_N"/>
</dbReference>
<organism evidence="2 3">
    <name type="scientific">Marinobacterium nitratireducens</name>
    <dbReference type="NCBI Taxonomy" id="518897"/>
    <lineage>
        <taxon>Bacteria</taxon>
        <taxon>Pseudomonadati</taxon>
        <taxon>Pseudomonadota</taxon>
        <taxon>Gammaproteobacteria</taxon>
        <taxon>Oceanospirillales</taxon>
        <taxon>Oceanospirillaceae</taxon>
        <taxon>Marinobacterium</taxon>
    </lineage>
</organism>
<dbReference type="GO" id="GO:0003700">
    <property type="term" value="F:DNA-binding transcription factor activity"/>
    <property type="evidence" value="ECO:0007669"/>
    <property type="project" value="InterPro"/>
</dbReference>
<accession>A0A917Z699</accession>
<keyword evidence="3" id="KW-1185">Reference proteome</keyword>
<gene>
    <name evidence="2" type="ORF">GCM10011348_03040</name>
</gene>
<protein>
    <recommendedName>
        <fullName evidence="1">HTH lysR-type domain-containing protein</fullName>
    </recommendedName>
</protein>
<evidence type="ECO:0000313" key="3">
    <source>
        <dbReference type="Proteomes" id="UP000599578"/>
    </source>
</evidence>
<dbReference type="AlphaFoldDB" id="A0A917Z699"/>
<proteinExistence type="predicted"/>
<reference evidence="2 3" key="1">
    <citation type="journal article" date="2014" name="Int. J. Syst. Evol. Microbiol.">
        <title>Complete genome sequence of Corynebacterium casei LMG S-19264T (=DSM 44701T), isolated from a smear-ripened cheese.</title>
        <authorList>
            <consortium name="US DOE Joint Genome Institute (JGI-PGF)"/>
            <person name="Walter F."/>
            <person name="Albersmeier A."/>
            <person name="Kalinowski J."/>
            <person name="Ruckert C."/>
        </authorList>
    </citation>
    <scope>NUCLEOTIDE SEQUENCE [LARGE SCALE GENOMIC DNA]</scope>
    <source>
        <strain evidence="2 3">CGMCC 1.7286</strain>
    </source>
</reference>
<comment type="caution">
    <text evidence="2">The sequence shown here is derived from an EMBL/GenBank/DDBJ whole genome shotgun (WGS) entry which is preliminary data.</text>
</comment>